<dbReference type="EMBL" id="BAAAZX010000004">
    <property type="protein sequence ID" value="GAA3985823.1"/>
    <property type="molecule type" value="Genomic_DNA"/>
</dbReference>
<sequence length="87" mass="9611">MEILERVEDLPFLRAEVSEQHAGRRPVGRADEARINARCECGRAVAGCGHRGSFRYPSQKRVKDGVELQRAVAEQKVGALHQSAPAM</sequence>
<evidence type="ECO:0008006" key="3">
    <source>
        <dbReference type="Google" id="ProtNLM"/>
    </source>
</evidence>
<proteinExistence type="predicted"/>
<organism evidence="1 2">
    <name type="scientific">Streptomyces plumbiresistens</name>
    <dbReference type="NCBI Taxonomy" id="511811"/>
    <lineage>
        <taxon>Bacteria</taxon>
        <taxon>Bacillati</taxon>
        <taxon>Actinomycetota</taxon>
        <taxon>Actinomycetes</taxon>
        <taxon>Kitasatosporales</taxon>
        <taxon>Streptomycetaceae</taxon>
        <taxon>Streptomyces</taxon>
    </lineage>
</organism>
<evidence type="ECO:0000313" key="2">
    <source>
        <dbReference type="Proteomes" id="UP001500456"/>
    </source>
</evidence>
<keyword evidence="2" id="KW-1185">Reference proteome</keyword>
<reference evidence="2" key="1">
    <citation type="journal article" date="2019" name="Int. J. Syst. Evol. Microbiol.">
        <title>The Global Catalogue of Microorganisms (GCM) 10K type strain sequencing project: providing services to taxonomists for standard genome sequencing and annotation.</title>
        <authorList>
            <consortium name="The Broad Institute Genomics Platform"/>
            <consortium name="The Broad Institute Genome Sequencing Center for Infectious Disease"/>
            <person name="Wu L."/>
            <person name="Ma J."/>
        </authorList>
    </citation>
    <scope>NUCLEOTIDE SEQUENCE [LARGE SCALE GENOMIC DNA]</scope>
    <source>
        <strain evidence="2">JCM 16924</strain>
    </source>
</reference>
<comment type="caution">
    <text evidence="1">The sequence shown here is derived from an EMBL/GenBank/DDBJ whole genome shotgun (WGS) entry which is preliminary data.</text>
</comment>
<gene>
    <name evidence="1" type="ORF">GCM10022232_18360</name>
</gene>
<protein>
    <recommendedName>
        <fullName evidence="3">Transposase</fullName>
    </recommendedName>
</protein>
<evidence type="ECO:0000313" key="1">
    <source>
        <dbReference type="EMBL" id="GAA3985823.1"/>
    </source>
</evidence>
<accession>A0ABP7QP34</accession>
<name>A0ABP7QP34_9ACTN</name>
<dbReference type="Proteomes" id="UP001500456">
    <property type="component" value="Unassembled WGS sequence"/>
</dbReference>